<dbReference type="EMBL" id="JAULUE010002068">
    <property type="protein sequence ID" value="KAK5876263.1"/>
    <property type="molecule type" value="Genomic_DNA"/>
</dbReference>
<evidence type="ECO:0000256" key="1">
    <source>
        <dbReference type="SAM" id="Phobius"/>
    </source>
</evidence>
<comment type="caution">
    <text evidence="2">The sequence shown here is derived from an EMBL/GenBank/DDBJ whole genome shotgun (WGS) entry which is preliminary data.</text>
</comment>
<keyword evidence="1" id="KW-1133">Transmembrane helix</keyword>
<gene>
    <name evidence="2" type="ORF">CesoFtcFv8_027251</name>
</gene>
<keyword evidence="3" id="KW-1185">Reference proteome</keyword>
<keyword evidence="1" id="KW-0812">Transmembrane</keyword>
<evidence type="ECO:0000313" key="2">
    <source>
        <dbReference type="EMBL" id="KAK5876263.1"/>
    </source>
</evidence>
<sequence>MEEKQHPVRTDFHAFALQVFLSMVLYSVTVSQLTGFTLTRVPTERVSAGERSVTLMMCDRLPTEEISP</sequence>
<protein>
    <submittedName>
        <fullName evidence="2">Uncharacterized protein</fullName>
    </submittedName>
</protein>
<dbReference type="Proteomes" id="UP001335648">
    <property type="component" value="Unassembled WGS sequence"/>
</dbReference>
<evidence type="ECO:0000313" key="3">
    <source>
        <dbReference type="Proteomes" id="UP001335648"/>
    </source>
</evidence>
<accession>A0AAN8G9G1</accession>
<proteinExistence type="predicted"/>
<name>A0AAN8G9G1_9TELE</name>
<reference evidence="2 3" key="1">
    <citation type="journal article" date="2023" name="Mol. Biol. Evol.">
        <title>Genomics of Secondarily Temperate Adaptation in the Only Non-Antarctic Icefish.</title>
        <authorList>
            <person name="Rivera-Colon A.G."/>
            <person name="Rayamajhi N."/>
            <person name="Minhas B.F."/>
            <person name="Madrigal G."/>
            <person name="Bilyk K.T."/>
            <person name="Yoon V."/>
            <person name="Hune M."/>
            <person name="Gregory S."/>
            <person name="Cheng C.H.C."/>
            <person name="Catchen J.M."/>
        </authorList>
    </citation>
    <scope>NUCLEOTIDE SEQUENCE [LARGE SCALE GENOMIC DNA]</scope>
    <source>
        <strain evidence="2">JC2023a</strain>
    </source>
</reference>
<dbReference type="AlphaFoldDB" id="A0AAN8G9G1"/>
<keyword evidence="1" id="KW-0472">Membrane</keyword>
<organism evidence="2 3">
    <name type="scientific">Champsocephalus esox</name>
    <name type="common">pike icefish</name>
    <dbReference type="NCBI Taxonomy" id="159716"/>
    <lineage>
        <taxon>Eukaryota</taxon>
        <taxon>Metazoa</taxon>
        <taxon>Chordata</taxon>
        <taxon>Craniata</taxon>
        <taxon>Vertebrata</taxon>
        <taxon>Euteleostomi</taxon>
        <taxon>Actinopterygii</taxon>
        <taxon>Neopterygii</taxon>
        <taxon>Teleostei</taxon>
        <taxon>Neoteleostei</taxon>
        <taxon>Acanthomorphata</taxon>
        <taxon>Eupercaria</taxon>
        <taxon>Perciformes</taxon>
        <taxon>Notothenioidei</taxon>
        <taxon>Channichthyidae</taxon>
        <taxon>Champsocephalus</taxon>
    </lineage>
</organism>
<feature type="transmembrane region" description="Helical" evidence="1">
    <location>
        <begin position="12"/>
        <end position="30"/>
    </location>
</feature>